<name>A0A543AY95_9ACTN</name>
<evidence type="ECO:0000313" key="1">
    <source>
        <dbReference type="EMBL" id="TQL77547.1"/>
    </source>
</evidence>
<gene>
    <name evidence="1" type="ORF">FB566_3106</name>
</gene>
<dbReference type="AlphaFoldDB" id="A0A543AY95"/>
<reference evidence="1 2" key="1">
    <citation type="submission" date="2019-06" db="EMBL/GenBank/DDBJ databases">
        <title>Sequencing the genomes of 1000 actinobacteria strains.</title>
        <authorList>
            <person name="Klenk H.-P."/>
        </authorList>
    </citation>
    <scope>NUCLEOTIDE SEQUENCE [LARGE SCALE GENOMIC DNA]</scope>
    <source>
        <strain evidence="1 2">DSM 45928</strain>
    </source>
</reference>
<protein>
    <submittedName>
        <fullName evidence="1">Uncharacterized protein</fullName>
    </submittedName>
</protein>
<dbReference type="InParanoid" id="A0A543AY95"/>
<dbReference type="RefSeq" id="WP_142040600.1">
    <property type="nucleotide sequence ID" value="NZ_JBHTGS010000001.1"/>
</dbReference>
<proteinExistence type="predicted"/>
<sequence>MNTLHFQLESTTIRADSTDGGILAFLHGFKTVEIEFRDHAFRQYEADGLSYQLGRLLTTLWTEARRQRRKVLRNNGFELQEQDGFHWNGQARELIDLRETGQYGGSSSNESITVESEGWRTFEVRIDDHVFGQLDEADFIDTFYEALTDLSEDLKMADYEYKQKVYGWDDIDG</sequence>
<evidence type="ECO:0000313" key="2">
    <source>
        <dbReference type="Proteomes" id="UP000317043"/>
    </source>
</evidence>
<dbReference type="EMBL" id="VFOW01000001">
    <property type="protein sequence ID" value="TQL77547.1"/>
    <property type="molecule type" value="Genomic_DNA"/>
</dbReference>
<keyword evidence="2" id="KW-1185">Reference proteome</keyword>
<dbReference type="Proteomes" id="UP000317043">
    <property type="component" value="Unassembled WGS sequence"/>
</dbReference>
<organism evidence="1 2">
    <name type="scientific">Stackebrandtia endophytica</name>
    <dbReference type="NCBI Taxonomy" id="1496996"/>
    <lineage>
        <taxon>Bacteria</taxon>
        <taxon>Bacillati</taxon>
        <taxon>Actinomycetota</taxon>
        <taxon>Actinomycetes</taxon>
        <taxon>Glycomycetales</taxon>
        <taxon>Glycomycetaceae</taxon>
        <taxon>Stackebrandtia</taxon>
    </lineage>
</organism>
<comment type="caution">
    <text evidence="1">The sequence shown here is derived from an EMBL/GenBank/DDBJ whole genome shotgun (WGS) entry which is preliminary data.</text>
</comment>
<accession>A0A543AY95</accession>